<feature type="modified residue" description="4-aspartylphosphate" evidence="3">
    <location>
        <position position="55"/>
    </location>
</feature>
<dbReference type="SMART" id="SM01012">
    <property type="entry name" value="ANTAR"/>
    <property type="match status" value="1"/>
</dbReference>
<name>C8VX75_DESAS</name>
<dbReference type="GO" id="GO:0003723">
    <property type="term" value="F:RNA binding"/>
    <property type="evidence" value="ECO:0007669"/>
    <property type="project" value="InterPro"/>
</dbReference>
<accession>C8VX75</accession>
<dbReference type="InterPro" id="IPR036388">
    <property type="entry name" value="WH-like_DNA-bd_sf"/>
</dbReference>
<dbReference type="Proteomes" id="UP000002217">
    <property type="component" value="Chromosome"/>
</dbReference>
<dbReference type="InterPro" id="IPR005561">
    <property type="entry name" value="ANTAR"/>
</dbReference>
<dbReference type="InterPro" id="IPR001789">
    <property type="entry name" value="Sig_transdc_resp-reg_receiver"/>
</dbReference>
<dbReference type="eggNOG" id="COG3707">
    <property type="taxonomic scope" value="Bacteria"/>
</dbReference>
<dbReference type="PANTHER" id="PTHR43367">
    <property type="match status" value="1"/>
</dbReference>
<dbReference type="OrthoDB" id="9808843at2"/>
<dbReference type="RefSeq" id="WP_015759155.1">
    <property type="nucleotide sequence ID" value="NC_013216.1"/>
</dbReference>
<dbReference type="AlphaFoldDB" id="C8VX75"/>
<dbReference type="InterPro" id="IPR011006">
    <property type="entry name" value="CheY-like_superfamily"/>
</dbReference>
<dbReference type="GO" id="GO:0000160">
    <property type="term" value="P:phosphorelay signal transduction system"/>
    <property type="evidence" value="ECO:0007669"/>
    <property type="project" value="InterPro"/>
</dbReference>
<evidence type="ECO:0000256" key="1">
    <source>
        <dbReference type="ARBA" id="ARBA00018672"/>
    </source>
</evidence>
<dbReference type="PROSITE" id="PS50110">
    <property type="entry name" value="RESPONSE_REGULATORY"/>
    <property type="match status" value="1"/>
</dbReference>
<evidence type="ECO:0000259" key="4">
    <source>
        <dbReference type="PROSITE" id="PS50110"/>
    </source>
</evidence>
<gene>
    <name evidence="6" type="ordered locus">Dtox_3764</name>
</gene>
<feature type="domain" description="Response regulatory" evidence="4">
    <location>
        <begin position="5"/>
        <end position="119"/>
    </location>
</feature>
<dbReference type="SMART" id="SM00448">
    <property type="entry name" value="REC"/>
    <property type="match status" value="1"/>
</dbReference>
<evidence type="ECO:0000256" key="3">
    <source>
        <dbReference type="PROSITE-ProRule" id="PRU00169"/>
    </source>
</evidence>
<dbReference type="Gene3D" id="1.10.10.10">
    <property type="entry name" value="Winged helix-like DNA-binding domain superfamily/Winged helix DNA-binding domain"/>
    <property type="match status" value="1"/>
</dbReference>
<dbReference type="PIRSF" id="PIRSF036382">
    <property type="entry name" value="RR_antiterm"/>
    <property type="match status" value="1"/>
</dbReference>
<dbReference type="HOGENOM" id="CLU_000445_65_0_9"/>
<feature type="domain" description="ANTAR" evidence="5">
    <location>
        <begin position="125"/>
        <end position="186"/>
    </location>
</feature>
<dbReference type="InterPro" id="IPR008327">
    <property type="entry name" value="Sig_transdc_resp-reg_antiterm"/>
</dbReference>
<proteinExistence type="predicted"/>
<dbReference type="STRING" id="485916.Dtox_3764"/>
<evidence type="ECO:0000256" key="2">
    <source>
        <dbReference type="ARBA" id="ARBA00024867"/>
    </source>
</evidence>
<dbReference type="EMBL" id="CP001720">
    <property type="protein sequence ID" value="ACV64471.1"/>
    <property type="molecule type" value="Genomic_DNA"/>
</dbReference>
<evidence type="ECO:0000313" key="7">
    <source>
        <dbReference type="Proteomes" id="UP000002217"/>
    </source>
</evidence>
<dbReference type="KEGG" id="dae:Dtox_3764"/>
<keyword evidence="7" id="KW-1185">Reference proteome</keyword>
<dbReference type="Pfam" id="PF03861">
    <property type="entry name" value="ANTAR"/>
    <property type="match status" value="1"/>
</dbReference>
<evidence type="ECO:0000313" key="6">
    <source>
        <dbReference type="EMBL" id="ACV64471.1"/>
    </source>
</evidence>
<dbReference type="Pfam" id="PF00072">
    <property type="entry name" value="Response_reg"/>
    <property type="match status" value="1"/>
</dbReference>
<protein>
    <recommendedName>
        <fullName evidence="1">Stage 0 sporulation protein A homolog</fullName>
    </recommendedName>
</protein>
<dbReference type="Gene3D" id="3.40.50.2300">
    <property type="match status" value="1"/>
</dbReference>
<evidence type="ECO:0000259" key="5">
    <source>
        <dbReference type="PROSITE" id="PS50921"/>
    </source>
</evidence>
<reference evidence="6 7" key="1">
    <citation type="journal article" date="2009" name="Stand. Genomic Sci.">
        <title>Complete genome sequence of Desulfotomaculum acetoxidans type strain (5575).</title>
        <authorList>
            <person name="Spring S."/>
            <person name="Lapidus A."/>
            <person name="Schroder M."/>
            <person name="Gleim D."/>
            <person name="Sims D."/>
            <person name="Meincke L."/>
            <person name="Glavina Del Rio T."/>
            <person name="Tice H."/>
            <person name="Copeland A."/>
            <person name="Cheng J.F."/>
            <person name="Lucas S."/>
            <person name="Chen F."/>
            <person name="Nolan M."/>
            <person name="Bruce D."/>
            <person name="Goodwin L."/>
            <person name="Pitluck S."/>
            <person name="Ivanova N."/>
            <person name="Mavromatis K."/>
            <person name="Mikhailova N."/>
            <person name="Pati A."/>
            <person name="Chen A."/>
            <person name="Palaniappan K."/>
            <person name="Land M."/>
            <person name="Hauser L."/>
            <person name="Chang Y.J."/>
            <person name="Jeffries C.D."/>
            <person name="Chain P."/>
            <person name="Saunders E."/>
            <person name="Brettin T."/>
            <person name="Detter J.C."/>
            <person name="Goker M."/>
            <person name="Bristow J."/>
            <person name="Eisen J.A."/>
            <person name="Markowitz V."/>
            <person name="Hugenholtz P."/>
            <person name="Kyrpides N.C."/>
            <person name="Klenk H.P."/>
            <person name="Han C."/>
        </authorList>
    </citation>
    <scope>NUCLEOTIDE SEQUENCE [LARGE SCALE GENOMIC DNA]</scope>
    <source>
        <strain evidence="7">ATCC 49208 / DSM 771 / VKM B-1644</strain>
    </source>
</reference>
<dbReference type="PANTHER" id="PTHR43367:SF1">
    <property type="entry name" value="TWO-COMPONENT RESPONSE REGULATOR-LIKE APRR6-RELATED"/>
    <property type="match status" value="1"/>
</dbReference>
<dbReference type="SUPFAM" id="SSF52172">
    <property type="entry name" value="CheY-like"/>
    <property type="match status" value="1"/>
</dbReference>
<comment type="function">
    <text evidence="2">May play the central regulatory role in sporulation. It may be an element of the effector pathway responsible for the activation of sporulation genes in response to nutritional stress. Spo0A may act in concert with spo0H (a sigma factor) to control the expression of some genes that are critical to the sporulation process.</text>
</comment>
<organism evidence="6 7">
    <name type="scientific">Desulfofarcimen acetoxidans (strain ATCC 49208 / DSM 771 / KCTC 5769 / VKM B-1644 / 5575)</name>
    <name type="common">Desulfotomaculum acetoxidans</name>
    <dbReference type="NCBI Taxonomy" id="485916"/>
    <lineage>
        <taxon>Bacteria</taxon>
        <taxon>Bacillati</taxon>
        <taxon>Bacillota</taxon>
        <taxon>Clostridia</taxon>
        <taxon>Eubacteriales</taxon>
        <taxon>Peptococcaceae</taxon>
        <taxon>Desulfofarcimen</taxon>
    </lineage>
</organism>
<keyword evidence="3" id="KW-0597">Phosphoprotein</keyword>
<dbReference type="PROSITE" id="PS50921">
    <property type="entry name" value="ANTAR"/>
    <property type="match status" value="1"/>
</dbReference>
<sequence>MYGTRIVIADADRVFLKKLKDSLTHVGYMVVGEVYDAKSALQVIFKTEPDLIIMDSNIPGCEGLEIARVIEEHRVAPVLLLTAYSQRELIEEAKHSWVFGYLLKPINQENLFPAIEIAIASFKRLLRLENENKELKKLLEEGKLIEKAKGLLISQKGLSEKEAHKFIQKISMDKGIAIPKVAKKIISLLQKENN</sequence>